<evidence type="ECO:0000313" key="3">
    <source>
        <dbReference type="EMBL" id="QNP44342.1"/>
    </source>
</evidence>
<proteinExistence type="predicted"/>
<dbReference type="Pfam" id="PF18557">
    <property type="entry name" value="NepR"/>
    <property type="match status" value="1"/>
</dbReference>
<dbReference type="InterPro" id="IPR041649">
    <property type="entry name" value="NepR"/>
</dbReference>
<feature type="region of interest" description="Disordered" evidence="1">
    <location>
        <begin position="1"/>
        <end position="27"/>
    </location>
</feature>
<evidence type="ECO:0000256" key="1">
    <source>
        <dbReference type="SAM" id="MobiDB-lite"/>
    </source>
</evidence>
<keyword evidence="4" id="KW-1185">Reference proteome</keyword>
<dbReference type="Proteomes" id="UP000516134">
    <property type="component" value="Chromosome"/>
</dbReference>
<feature type="domain" description="Anti-sigma factor NepR" evidence="2">
    <location>
        <begin position="26"/>
        <end position="54"/>
    </location>
</feature>
<organism evidence="3 4">
    <name type="scientific">Sphingomonas daechungensis</name>
    <dbReference type="NCBI Taxonomy" id="1176646"/>
    <lineage>
        <taxon>Bacteria</taxon>
        <taxon>Pseudomonadati</taxon>
        <taxon>Pseudomonadota</taxon>
        <taxon>Alphaproteobacteria</taxon>
        <taxon>Sphingomonadales</taxon>
        <taxon>Sphingomonadaceae</taxon>
        <taxon>Sphingomonas</taxon>
    </lineage>
</organism>
<sequence length="55" mass="5977">MGGAKNNAAPQKASEENKSRKQRAGDIGRALRTIYDDTLREAVPDDFSDLLGKLS</sequence>
<evidence type="ECO:0000313" key="4">
    <source>
        <dbReference type="Proteomes" id="UP000516134"/>
    </source>
</evidence>
<protein>
    <recommendedName>
        <fullName evidence="2">Anti-sigma factor NepR domain-containing protein</fullName>
    </recommendedName>
</protein>
<feature type="compositionally biased region" description="Basic and acidic residues" evidence="1">
    <location>
        <begin position="13"/>
        <end position="26"/>
    </location>
</feature>
<dbReference type="EMBL" id="CP060780">
    <property type="protein sequence ID" value="QNP44342.1"/>
    <property type="molecule type" value="Genomic_DNA"/>
</dbReference>
<evidence type="ECO:0000259" key="2">
    <source>
        <dbReference type="Pfam" id="PF18557"/>
    </source>
</evidence>
<accession>A0ABX6T3E1</accession>
<reference evidence="3 4" key="1">
    <citation type="submission" date="2020-08" db="EMBL/GenBank/DDBJ databases">
        <title>Genome sequence of Sphingomonas daechungensis KACC 18115T.</title>
        <authorList>
            <person name="Hyun D.-W."/>
            <person name="Bae J.-W."/>
        </authorList>
    </citation>
    <scope>NUCLEOTIDE SEQUENCE [LARGE SCALE GENOMIC DNA]</scope>
    <source>
        <strain evidence="3 4">KACC 18115</strain>
    </source>
</reference>
<gene>
    <name evidence="3" type="ORF">H9L15_02825</name>
</gene>
<name>A0ABX6T3E1_9SPHN</name>